<organism evidence="5 6">
    <name type="scientific">Chitinophaga hostae</name>
    <dbReference type="NCBI Taxonomy" id="2831022"/>
    <lineage>
        <taxon>Bacteria</taxon>
        <taxon>Pseudomonadati</taxon>
        <taxon>Bacteroidota</taxon>
        <taxon>Chitinophagia</taxon>
        <taxon>Chitinophagales</taxon>
        <taxon>Chitinophagaceae</taxon>
        <taxon>Chitinophaga</taxon>
    </lineage>
</organism>
<evidence type="ECO:0000259" key="3">
    <source>
        <dbReference type="Pfam" id="PF00082"/>
    </source>
</evidence>
<dbReference type="Proteomes" id="UP000676386">
    <property type="component" value="Unassembled WGS sequence"/>
</dbReference>
<dbReference type="RefSeq" id="WP_211972544.1">
    <property type="nucleotide sequence ID" value="NZ_CBFHAM010000006.1"/>
</dbReference>
<comment type="similarity">
    <text evidence="1 2">Belongs to the peptidase S8 family.</text>
</comment>
<dbReference type="InterPro" id="IPR026444">
    <property type="entry name" value="Secre_tail"/>
</dbReference>
<dbReference type="Pfam" id="PF18962">
    <property type="entry name" value="Por_Secre_tail"/>
    <property type="match status" value="1"/>
</dbReference>
<evidence type="ECO:0000256" key="1">
    <source>
        <dbReference type="ARBA" id="ARBA00011073"/>
    </source>
</evidence>
<dbReference type="InterPro" id="IPR008979">
    <property type="entry name" value="Galactose-bd-like_sf"/>
</dbReference>
<dbReference type="InterPro" id="IPR036852">
    <property type="entry name" value="Peptidase_S8/S53_dom_sf"/>
</dbReference>
<dbReference type="Pfam" id="PF00082">
    <property type="entry name" value="Peptidase_S8"/>
    <property type="match status" value="1"/>
</dbReference>
<comment type="caution">
    <text evidence="5">The sequence shown here is derived from an EMBL/GenBank/DDBJ whole genome shotgun (WGS) entry which is preliminary data.</text>
</comment>
<reference evidence="5 6" key="1">
    <citation type="submission" date="2021-04" db="EMBL/GenBank/DDBJ databases">
        <title>Chitinophaga sp. nov., isolated from the rhizosphere soil.</title>
        <authorList>
            <person name="He S."/>
        </authorList>
    </citation>
    <scope>NUCLEOTIDE SEQUENCE [LARGE SCALE GENOMIC DNA]</scope>
    <source>
        <strain evidence="5 6">2R12</strain>
    </source>
</reference>
<name>A0ABS5IWV9_9BACT</name>
<gene>
    <name evidence="5" type="ORF">KE626_09050</name>
</gene>
<dbReference type="PANTHER" id="PTHR43399">
    <property type="entry name" value="SUBTILISIN-RELATED"/>
    <property type="match status" value="1"/>
</dbReference>
<dbReference type="SUPFAM" id="SSF52743">
    <property type="entry name" value="Subtilisin-like"/>
    <property type="match status" value="1"/>
</dbReference>
<protein>
    <submittedName>
        <fullName evidence="5">S8 family peptidase</fullName>
    </submittedName>
</protein>
<evidence type="ECO:0000259" key="4">
    <source>
        <dbReference type="Pfam" id="PF18962"/>
    </source>
</evidence>
<evidence type="ECO:0000256" key="2">
    <source>
        <dbReference type="PROSITE-ProRule" id="PRU01240"/>
    </source>
</evidence>
<feature type="domain" description="Peptidase S8/S53" evidence="3">
    <location>
        <begin position="200"/>
        <end position="448"/>
    </location>
</feature>
<evidence type="ECO:0000313" key="6">
    <source>
        <dbReference type="Proteomes" id="UP000676386"/>
    </source>
</evidence>
<feature type="domain" description="Secretion system C-terminal sorting" evidence="4">
    <location>
        <begin position="861"/>
        <end position="930"/>
    </location>
</feature>
<dbReference type="Gene3D" id="2.60.120.380">
    <property type="match status" value="1"/>
</dbReference>
<dbReference type="PROSITE" id="PS51892">
    <property type="entry name" value="SUBTILASE"/>
    <property type="match status" value="1"/>
</dbReference>
<dbReference type="SUPFAM" id="SSF49785">
    <property type="entry name" value="Galactose-binding domain-like"/>
    <property type="match status" value="1"/>
</dbReference>
<proteinExistence type="inferred from homology"/>
<dbReference type="InterPro" id="IPR051048">
    <property type="entry name" value="Peptidase_S8/S53_subtilisin"/>
</dbReference>
<dbReference type="InterPro" id="IPR000209">
    <property type="entry name" value="Peptidase_S8/S53_dom"/>
</dbReference>
<accession>A0ABS5IWV9</accession>
<dbReference type="PANTHER" id="PTHR43399:SF4">
    <property type="entry name" value="CELL WALL-ASSOCIATED PROTEASE"/>
    <property type="match status" value="1"/>
</dbReference>
<sequence length="933" mass="102623">MKLRTLQIWPLLTLMLCYSYTAIGQQKISTDSILYRYAADTFSNGHRQPPFLVKFRKAPSSSALRRWGMLQSLTRYHYVLEQLPADSNVVYCYTSNSNYKAAPDLLQQVESARNNDSISVQAACVAHQQPAYARIQKYVNRFTVVIAKVRKEDWQAFISQPAVIFANSIRRPSPEIIINTSNLTANRITIAQQQFPLVRGKRITVSVKEDLFDTTDIDLRGRYVASSYTSAQNSSHASVMATLIGGAGNSGEKGLGAAPEVKLSSADYNSSLFPDEDAYYTQSGITVQNHSYGTGIENYYGAEAVAYDQHIQEADTIVHVYSSGNIGNTTSTAGRYQGLAGYANLSGNFKQAKNVIVAGGTDGTSKIITLSSRGPAYDGRIKPEIAAYGEDGTSGAAAITSGVAALLQDAWRQQHNTLPSSALIKAVIINSAIRPSGVQPSYDHGYGYLHALGALQTLQENRVLSGEISAGKEVSFDINVPAGMAQAKITLCWNDPAAGVNAVKALVNDLDLTVVTADNNTWLPWVLSTYPAADSLAAMAQRGRDSINNTEQISIQRPAAGKLRIHVKGRQLATALQRFHLAYEFTPLQRFQWQYPAAGNILEAAQNAALQWQTTYSGNGDISYSRDSGKTWISIAQNVPLEQGLYNWVTPNIFEKVQFKLTLPDTAFTSTPAYISPVLTMQVGFNCQDTVLLYWNSQPGAAAYQLYTMGSSTLIPYSQLRDTFVFIPKATAASLYFAVSAIAPAGWTGIRSYAIDYTQQGTGCYVQSLLADKTTDNKVLLSLSLGSNWHLSKLFWERWSAQGWTTLSEQQMGQALNLNFLDEHPPEGLPRYRVRIETVDGTAIYSDIASVSIFLNNTILLFPNPVSTQLYILDAQARSRRMVITDMSGRIMMQRNLEDGQEIVPVQQLPNGVFNCSIYVDSQRIFSKQFVKQ</sequence>
<keyword evidence="6" id="KW-1185">Reference proteome</keyword>
<dbReference type="Gene3D" id="3.40.50.200">
    <property type="entry name" value="Peptidase S8/S53 domain"/>
    <property type="match status" value="1"/>
</dbReference>
<comment type="caution">
    <text evidence="2">Lacks conserved residue(s) required for the propagation of feature annotation.</text>
</comment>
<evidence type="ECO:0000313" key="5">
    <source>
        <dbReference type="EMBL" id="MBS0027453.1"/>
    </source>
</evidence>
<dbReference type="EMBL" id="JAGTXB010000003">
    <property type="protein sequence ID" value="MBS0027453.1"/>
    <property type="molecule type" value="Genomic_DNA"/>
</dbReference>
<dbReference type="NCBIfam" id="TIGR04183">
    <property type="entry name" value="Por_Secre_tail"/>
    <property type="match status" value="1"/>
</dbReference>